<gene>
    <name evidence="3" type="ORF">NEE01_00625</name>
</gene>
<proteinExistence type="predicted"/>
<keyword evidence="4" id="KW-1185">Reference proteome</keyword>
<dbReference type="Pfam" id="PF25917">
    <property type="entry name" value="BSH_RND"/>
    <property type="match status" value="1"/>
</dbReference>
<feature type="domain" description="Multidrug resistance protein MdtA-like barrel-sandwich hybrid" evidence="2">
    <location>
        <begin position="56"/>
        <end position="265"/>
    </location>
</feature>
<sequence>MTATLVSDTRSPRARRRMLLAGGALLLLAALGFALRWWTSGRFMIETDNAYVRADVVAIAPRVAGTIVTVAVADNQRVRAGDLLARIDDRDYRIRVADAEGSVEAARADLAAAAARVANLDARSVQQRSAIAQDAAAMSARAADADLATLAYRRQADLARQQITSDQMLETAAADARRTRAGLTEARAKLATSRDALPVLASERRGATADLDKAQAALRRAEAALVAARLDLDRTAIRAPIAGLVGQRSVRAGQYAEVGTPLMALVPGTSYVVANYKETQIARVRPGQPVRIIVDAFGGAEIAGHVDSFAPASGAQFALLPPDNATGNFTKIVQRMPLRIRVDPGQPQASALRPGMSVEAIVDTRGARR</sequence>
<dbReference type="InterPro" id="IPR050739">
    <property type="entry name" value="MFP"/>
</dbReference>
<dbReference type="PANTHER" id="PTHR30386">
    <property type="entry name" value="MEMBRANE FUSION SUBUNIT OF EMRAB-TOLC MULTIDRUG EFFLUX PUMP"/>
    <property type="match status" value="1"/>
</dbReference>
<dbReference type="EMBL" id="JANFAV010000001">
    <property type="protein sequence ID" value="MCW6533277.1"/>
    <property type="molecule type" value="Genomic_DNA"/>
</dbReference>
<comment type="caution">
    <text evidence="3">The sequence shown here is derived from an EMBL/GenBank/DDBJ whole genome shotgun (WGS) entry which is preliminary data.</text>
</comment>
<dbReference type="Gene3D" id="2.40.30.170">
    <property type="match status" value="1"/>
</dbReference>
<protein>
    <submittedName>
        <fullName evidence="3">HlyD family secretion protein</fullName>
    </submittedName>
</protein>
<accession>A0AA41Z5L0</accession>
<evidence type="ECO:0000259" key="2">
    <source>
        <dbReference type="Pfam" id="PF25917"/>
    </source>
</evidence>
<dbReference type="GO" id="GO:0055085">
    <property type="term" value="P:transmembrane transport"/>
    <property type="evidence" value="ECO:0007669"/>
    <property type="project" value="InterPro"/>
</dbReference>
<feature type="coiled-coil region" evidence="1">
    <location>
        <begin position="96"/>
        <end position="123"/>
    </location>
</feature>
<name>A0AA41Z5L0_9SPHN</name>
<evidence type="ECO:0000313" key="3">
    <source>
        <dbReference type="EMBL" id="MCW6533277.1"/>
    </source>
</evidence>
<reference evidence="3" key="1">
    <citation type="submission" date="2022-06" db="EMBL/GenBank/DDBJ databases">
        <title>Sphingomonas sp. nov. isolated from rhizosphere soil of tomato.</title>
        <authorList>
            <person name="Dong H."/>
            <person name="Gao R."/>
        </authorList>
    </citation>
    <scope>NUCLEOTIDE SEQUENCE</scope>
    <source>
        <strain evidence="3">MMSM24</strain>
    </source>
</reference>
<dbReference type="Proteomes" id="UP001165565">
    <property type="component" value="Unassembled WGS sequence"/>
</dbReference>
<organism evidence="3 4">
    <name type="scientific">Sphingomonas lycopersici</name>
    <dbReference type="NCBI Taxonomy" id="2951807"/>
    <lineage>
        <taxon>Bacteria</taxon>
        <taxon>Pseudomonadati</taxon>
        <taxon>Pseudomonadota</taxon>
        <taxon>Alphaproteobacteria</taxon>
        <taxon>Sphingomonadales</taxon>
        <taxon>Sphingomonadaceae</taxon>
        <taxon>Sphingomonas</taxon>
    </lineage>
</organism>
<dbReference type="SUPFAM" id="SSF111369">
    <property type="entry name" value="HlyD-like secretion proteins"/>
    <property type="match status" value="2"/>
</dbReference>
<dbReference type="Gene3D" id="1.10.287.470">
    <property type="entry name" value="Helix hairpin bin"/>
    <property type="match status" value="1"/>
</dbReference>
<feature type="coiled-coil region" evidence="1">
    <location>
        <begin position="204"/>
        <end position="231"/>
    </location>
</feature>
<evidence type="ECO:0000256" key="1">
    <source>
        <dbReference type="SAM" id="Coils"/>
    </source>
</evidence>
<dbReference type="InterPro" id="IPR058625">
    <property type="entry name" value="MdtA-like_BSH"/>
</dbReference>
<dbReference type="AlphaFoldDB" id="A0AA41Z5L0"/>
<dbReference type="PANTHER" id="PTHR30386:SF24">
    <property type="entry name" value="MULTIDRUG RESISTANCE EFFLUX PUMP"/>
    <property type="match status" value="1"/>
</dbReference>
<evidence type="ECO:0000313" key="4">
    <source>
        <dbReference type="Proteomes" id="UP001165565"/>
    </source>
</evidence>
<dbReference type="PRINTS" id="PR01490">
    <property type="entry name" value="RTXTOXIND"/>
</dbReference>
<dbReference type="RefSeq" id="WP_265267328.1">
    <property type="nucleotide sequence ID" value="NZ_JANFAV010000001.1"/>
</dbReference>
<dbReference type="Gene3D" id="2.40.50.100">
    <property type="match status" value="1"/>
</dbReference>
<keyword evidence="1" id="KW-0175">Coiled coil</keyword>